<feature type="domain" description="Sushi" evidence="8">
    <location>
        <begin position="720"/>
        <end position="774"/>
    </location>
</feature>
<dbReference type="InterPro" id="IPR035976">
    <property type="entry name" value="Sushi/SCR/CCP_sf"/>
</dbReference>
<reference evidence="9" key="1">
    <citation type="submission" date="2025-08" db="UniProtKB">
        <authorList>
            <consortium name="Ensembl"/>
        </authorList>
    </citation>
    <scope>IDENTIFICATION</scope>
</reference>
<dbReference type="PANTHER" id="PTHR11475:SF63">
    <property type="entry name" value="EOSINOPHIL PEROXIDASE"/>
    <property type="match status" value="1"/>
</dbReference>
<sequence>MDTTWLVSATKSTHTHIYIFLHLKKKLYSILLCILFSLQESFSCLILSILVILCLPLSATSHFPSQNTTDGSVRPSDLLALFKQTGPKTRTHVRSAEFLDNTTILQVTGCSSETLRPVCKSDCLSKRYRTITGHCNNRGNPQWGAANTPYTRWLSPEYEDPRGAPRGWNPQHTYHNHTLPSVRSVSQEVLYTHNENISLDMSLSHLLVEWGQWIDHDLTLTPQSPSTAAFKTGADCTRTCRLPPNNRLTVRTQSCMPFFRSAPSCTVPLGHREQLNAITAFVDASMVYGSSDGLSGALRNLSSPLGLLAVNQFHSDQGLAKTPYEKKENKSQFVCFCVRVSGDSRANEHLGMIALHTLFLREHNRLAEELHKLNPHWSPDTLYQEARKILGAVHQVLTWDHYLPRVLGRSANLALMPPYKGYDPAADPSISNIFSTAAFRFAHVTVHPVVNRLGPDYQLSPEHPALPLHHSLFASWRVVQEGGIDPVLRGLLLSPAKLQTADQMMVEELTERLFQAQGGLPLDLAALNLQRGRDHGLQGYSAWRELCGLSAPVNEFDLAGILGNGVLARKLLHLYGTAKNIDVWVGAISEPALPGGRVRPLLACLIAKQFKALQDGDRFWWQNEGVFSSAQRDALRTTSLSCIICDNTHIRLVPFDPFAHTLHPDDLLPCARIGHMNLSAWREPDTAGISDRKNVNNQMILLSDMCYSYSANIWVSFSDPVCGAVLRLSLGFSVLCESAVMYQCPAGYLLQGATQITCDPNTQQWTPQTPTCQGSVQLNIELINLT</sequence>
<dbReference type="GO" id="GO:0046872">
    <property type="term" value="F:metal ion binding"/>
    <property type="evidence" value="ECO:0007669"/>
    <property type="project" value="UniProtKB-KW"/>
</dbReference>
<evidence type="ECO:0000256" key="4">
    <source>
        <dbReference type="ARBA" id="ARBA00023157"/>
    </source>
</evidence>
<dbReference type="InterPro" id="IPR010255">
    <property type="entry name" value="Haem_peroxidase_sf"/>
</dbReference>
<protein>
    <submittedName>
        <fullName evidence="9">Eosinophil peroxidase-like</fullName>
    </submittedName>
</protein>
<comment type="subcellular location">
    <subcellularLocation>
        <location evidence="1">Secreted</location>
    </subcellularLocation>
</comment>
<dbReference type="PANTHER" id="PTHR11475">
    <property type="entry name" value="OXIDASE/PEROXIDASE"/>
    <property type="match status" value="1"/>
</dbReference>
<dbReference type="AlphaFoldDB" id="A0A671K3U7"/>
<feature type="binding site" description="axial binding residue" evidence="5">
    <location>
        <position position="443"/>
    </location>
    <ligand>
        <name>heme b</name>
        <dbReference type="ChEBI" id="CHEBI:60344"/>
    </ligand>
    <ligandPart>
        <name>Fe</name>
        <dbReference type="ChEBI" id="CHEBI:18248"/>
    </ligandPart>
</feature>
<comment type="caution">
    <text evidence="6">Lacks conserved residue(s) required for the propagation of feature annotation.</text>
</comment>
<gene>
    <name evidence="9" type="primary">LOC107676453</name>
</gene>
<feature type="transmembrane region" description="Helical" evidence="7">
    <location>
        <begin position="27"/>
        <end position="53"/>
    </location>
</feature>
<dbReference type="GO" id="GO:0006979">
    <property type="term" value="P:response to oxidative stress"/>
    <property type="evidence" value="ECO:0007669"/>
    <property type="project" value="InterPro"/>
</dbReference>
<dbReference type="SMART" id="SM00032">
    <property type="entry name" value="CCP"/>
    <property type="match status" value="1"/>
</dbReference>
<dbReference type="Pfam" id="PF03098">
    <property type="entry name" value="An_peroxidase"/>
    <property type="match status" value="1"/>
</dbReference>
<keyword evidence="7" id="KW-0472">Membrane</keyword>
<evidence type="ECO:0000256" key="7">
    <source>
        <dbReference type="SAM" id="Phobius"/>
    </source>
</evidence>
<dbReference type="InterPro" id="IPR019791">
    <property type="entry name" value="Haem_peroxidase_animal"/>
</dbReference>
<dbReference type="Gene3D" id="1.10.640.10">
    <property type="entry name" value="Haem peroxidase domain superfamily, animal type"/>
    <property type="match status" value="1"/>
</dbReference>
<dbReference type="PROSITE" id="PS50292">
    <property type="entry name" value="PEROXIDASE_3"/>
    <property type="match status" value="1"/>
</dbReference>
<proteinExistence type="predicted"/>
<dbReference type="Ensembl" id="ENSSANT00000001401.1">
    <property type="protein sequence ID" value="ENSSANP00000001282.1"/>
    <property type="gene ID" value="ENSSANG00000000756.1"/>
</dbReference>
<accession>A0A671K3U7</accession>
<evidence type="ECO:0000256" key="2">
    <source>
        <dbReference type="ARBA" id="ARBA00022525"/>
    </source>
</evidence>
<dbReference type="SUPFAM" id="SSF57535">
    <property type="entry name" value="Complement control module/SCR domain"/>
    <property type="match status" value="1"/>
</dbReference>
<keyword evidence="2" id="KW-0964">Secreted</keyword>
<keyword evidence="4" id="KW-1015">Disulfide bond</keyword>
<keyword evidence="5" id="KW-0408">Iron</keyword>
<evidence type="ECO:0000313" key="10">
    <source>
        <dbReference type="Proteomes" id="UP000472260"/>
    </source>
</evidence>
<keyword evidence="3" id="KW-0732">Signal</keyword>
<dbReference type="Proteomes" id="UP000472260">
    <property type="component" value="Unassembled WGS sequence"/>
</dbReference>
<dbReference type="CDD" id="cd00033">
    <property type="entry name" value="CCP"/>
    <property type="match status" value="1"/>
</dbReference>
<dbReference type="GO" id="GO:0005615">
    <property type="term" value="C:extracellular space"/>
    <property type="evidence" value="ECO:0007669"/>
    <property type="project" value="TreeGrafter"/>
</dbReference>
<dbReference type="FunFam" id="1.10.640.10:FF:000003">
    <property type="entry name" value="chorion peroxidase"/>
    <property type="match status" value="1"/>
</dbReference>
<evidence type="ECO:0000256" key="5">
    <source>
        <dbReference type="PIRSR" id="PIRSR619791-2"/>
    </source>
</evidence>
<dbReference type="Gene3D" id="2.10.70.10">
    <property type="entry name" value="Complement Module, domain 1"/>
    <property type="match status" value="1"/>
</dbReference>
<keyword evidence="7" id="KW-0812">Transmembrane</keyword>
<dbReference type="GO" id="GO:0004601">
    <property type="term" value="F:peroxidase activity"/>
    <property type="evidence" value="ECO:0007669"/>
    <property type="project" value="InterPro"/>
</dbReference>
<dbReference type="Pfam" id="PF00084">
    <property type="entry name" value="Sushi"/>
    <property type="match status" value="1"/>
</dbReference>
<dbReference type="InterPro" id="IPR000436">
    <property type="entry name" value="Sushi_SCR_CCP_dom"/>
</dbReference>
<keyword evidence="7" id="KW-1133">Transmembrane helix</keyword>
<dbReference type="InterPro" id="IPR037120">
    <property type="entry name" value="Haem_peroxidase_sf_animal"/>
</dbReference>
<name>A0A671K3U7_9TELE</name>
<dbReference type="PROSITE" id="PS50923">
    <property type="entry name" value="SUSHI"/>
    <property type="match status" value="1"/>
</dbReference>
<organism evidence="9 10">
    <name type="scientific">Sinocyclocheilus anshuiensis</name>
    <dbReference type="NCBI Taxonomy" id="1608454"/>
    <lineage>
        <taxon>Eukaryota</taxon>
        <taxon>Metazoa</taxon>
        <taxon>Chordata</taxon>
        <taxon>Craniata</taxon>
        <taxon>Vertebrata</taxon>
        <taxon>Euteleostomi</taxon>
        <taxon>Actinopterygii</taxon>
        <taxon>Neopterygii</taxon>
        <taxon>Teleostei</taxon>
        <taxon>Ostariophysi</taxon>
        <taxon>Cypriniformes</taxon>
        <taxon>Cyprinidae</taxon>
        <taxon>Cyprininae</taxon>
        <taxon>Sinocyclocheilus</taxon>
    </lineage>
</organism>
<keyword evidence="5" id="KW-0479">Metal-binding</keyword>
<keyword evidence="10" id="KW-1185">Reference proteome</keyword>
<keyword evidence="6" id="KW-0768">Sushi</keyword>
<evidence type="ECO:0000313" key="9">
    <source>
        <dbReference type="Ensembl" id="ENSSANP00000001282.1"/>
    </source>
</evidence>
<evidence type="ECO:0000256" key="1">
    <source>
        <dbReference type="ARBA" id="ARBA00004613"/>
    </source>
</evidence>
<dbReference type="PRINTS" id="PR00457">
    <property type="entry name" value="ANPEROXIDASE"/>
</dbReference>
<keyword evidence="5" id="KW-0349">Heme</keyword>
<evidence type="ECO:0000256" key="3">
    <source>
        <dbReference type="ARBA" id="ARBA00022729"/>
    </source>
</evidence>
<dbReference type="SUPFAM" id="SSF48113">
    <property type="entry name" value="Heme-dependent peroxidases"/>
    <property type="match status" value="1"/>
</dbReference>
<evidence type="ECO:0000256" key="6">
    <source>
        <dbReference type="PROSITE-ProRule" id="PRU00302"/>
    </source>
</evidence>
<evidence type="ECO:0000259" key="8">
    <source>
        <dbReference type="PROSITE" id="PS50923"/>
    </source>
</evidence>
<reference evidence="9" key="2">
    <citation type="submission" date="2025-09" db="UniProtKB">
        <authorList>
            <consortium name="Ensembl"/>
        </authorList>
    </citation>
    <scope>IDENTIFICATION</scope>
</reference>
<dbReference type="GO" id="GO:0020037">
    <property type="term" value="F:heme binding"/>
    <property type="evidence" value="ECO:0007669"/>
    <property type="project" value="InterPro"/>
</dbReference>